<keyword evidence="9" id="KW-1185">Reference proteome</keyword>
<feature type="signal peptide" evidence="6">
    <location>
        <begin position="1"/>
        <end position="28"/>
    </location>
</feature>
<dbReference type="SUPFAM" id="SSF53807">
    <property type="entry name" value="Helical backbone' metal receptor"/>
    <property type="match status" value="1"/>
</dbReference>
<evidence type="ECO:0000256" key="6">
    <source>
        <dbReference type="SAM" id="SignalP"/>
    </source>
</evidence>
<organism evidence="8 9">
    <name type="scientific">Grimontia kaedaensis</name>
    <dbReference type="NCBI Taxonomy" id="2872157"/>
    <lineage>
        <taxon>Bacteria</taxon>
        <taxon>Pseudomonadati</taxon>
        <taxon>Pseudomonadota</taxon>
        <taxon>Gammaproteobacteria</taxon>
        <taxon>Vibrionales</taxon>
        <taxon>Vibrionaceae</taxon>
        <taxon>Grimontia</taxon>
    </lineage>
</organism>
<dbReference type="Pfam" id="PF01497">
    <property type="entry name" value="Peripla_BP_2"/>
    <property type="match status" value="1"/>
</dbReference>
<dbReference type="InterPro" id="IPR002491">
    <property type="entry name" value="ABC_transptr_periplasmic_BD"/>
</dbReference>
<accession>A0ABY4WXD2</accession>
<keyword evidence="4" id="KW-0406">Ion transport</keyword>
<dbReference type="PROSITE" id="PS50983">
    <property type="entry name" value="FE_B12_PBP"/>
    <property type="match status" value="1"/>
</dbReference>
<evidence type="ECO:0000259" key="7">
    <source>
        <dbReference type="PROSITE" id="PS50983"/>
    </source>
</evidence>
<name>A0ABY4WXD2_9GAMM</name>
<dbReference type="Proteomes" id="UP001056255">
    <property type="component" value="Chromosome I"/>
</dbReference>
<dbReference type="PANTHER" id="PTHR30532">
    <property type="entry name" value="IRON III DICITRATE-BINDING PERIPLASMIC PROTEIN"/>
    <property type="match status" value="1"/>
</dbReference>
<evidence type="ECO:0000256" key="2">
    <source>
        <dbReference type="ARBA" id="ARBA00008814"/>
    </source>
</evidence>
<dbReference type="InterPro" id="IPR051313">
    <property type="entry name" value="Bact_iron-sidero_bind"/>
</dbReference>
<comment type="similarity">
    <text evidence="2">Belongs to the bacterial solute-binding protein 8 family.</text>
</comment>
<evidence type="ECO:0000256" key="4">
    <source>
        <dbReference type="ARBA" id="ARBA00022496"/>
    </source>
</evidence>
<evidence type="ECO:0000256" key="5">
    <source>
        <dbReference type="ARBA" id="ARBA00022729"/>
    </source>
</evidence>
<evidence type="ECO:0000313" key="9">
    <source>
        <dbReference type="Proteomes" id="UP001056255"/>
    </source>
</evidence>
<feature type="domain" description="Fe/B12 periplasmic-binding" evidence="7">
    <location>
        <begin position="47"/>
        <end position="308"/>
    </location>
</feature>
<dbReference type="PANTHER" id="PTHR30532:SF1">
    <property type="entry name" value="IRON(3+)-HYDROXAMATE-BINDING PROTEIN FHUD"/>
    <property type="match status" value="1"/>
</dbReference>
<dbReference type="EMBL" id="CP082275">
    <property type="protein sequence ID" value="USH03641.1"/>
    <property type="molecule type" value="Genomic_DNA"/>
</dbReference>
<dbReference type="Gene3D" id="3.40.50.1980">
    <property type="entry name" value="Nitrogenase molybdenum iron protein domain"/>
    <property type="match status" value="2"/>
</dbReference>
<keyword evidence="3" id="KW-0813">Transport</keyword>
<feature type="chain" id="PRO_5047272619" evidence="6">
    <location>
        <begin position="29"/>
        <end position="311"/>
    </location>
</feature>
<keyword evidence="5 6" id="KW-0732">Signal</keyword>
<comment type="subcellular location">
    <subcellularLocation>
        <location evidence="1">Cell envelope</location>
    </subcellularLocation>
</comment>
<proteinExistence type="inferred from homology"/>
<reference evidence="8" key="1">
    <citation type="submission" date="2021-08" db="EMBL/GenBank/DDBJ databases">
        <authorList>
            <person name="Sakaguchi M."/>
            <person name="Kikuchi T."/>
            <person name="Urbanczyk H."/>
        </authorList>
    </citation>
    <scope>NUCLEOTIDE SEQUENCE</scope>
    <source>
        <strain evidence="8">020920N</strain>
    </source>
</reference>
<protein>
    <submittedName>
        <fullName evidence="8">Iron-siderophore ABC transporter substrate-binding protein</fullName>
    </submittedName>
</protein>
<evidence type="ECO:0000256" key="1">
    <source>
        <dbReference type="ARBA" id="ARBA00004196"/>
    </source>
</evidence>
<keyword evidence="4" id="KW-0410">Iron transport</keyword>
<dbReference type="RefSeq" id="WP_251878806.1">
    <property type="nucleotide sequence ID" value="NZ_CP082275.1"/>
</dbReference>
<dbReference type="CDD" id="cd01146">
    <property type="entry name" value="FhuD"/>
    <property type="match status" value="1"/>
</dbReference>
<evidence type="ECO:0000313" key="8">
    <source>
        <dbReference type="EMBL" id="USH03641.1"/>
    </source>
</evidence>
<gene>
    <name evidence="8" type="ORF">K6Q96_06505</name>
</gene>
<evidence type="ECO:0000256" key="3">
    <source>
        <dbReference type="ARBA" id="ARBA00022448"/>
    </source>
</evidence>
<dbReference type="PRINTS" id="PR01715">
    <property type="entry name" value="FERRIBNDNGPP"/>
</dbReference>
<keyword evidence="4" id="KW-0408">Iron</keyword>
<sequence length="311" mass="34777">MLNFKFLLEKPNLTALVLTLITSTAVWADHKVTDSDGEKTLPAVPTRVAALNWDITEQVLELGVTPIAVPDIKGYEEWVVQPSIPETSVDIGTRVEPNFTLLRDLKPDVILIASPQKDLQRRLEKIAPVLHFQTYSEDHNNAEAAIENFKRIAHLLGKDELATQKLASMEKRLKELNQQLSDAYPNGKPDVTSFRFASATSVYVYGDNSIPQFALQQLGFNNAMPQESTQWGITQKRITNLKKVGNGIALYFEPFDQQARLNRSPIWKNMPFVKRNDVAPVAASWSYGGAMSILYNAEALAEALLTLSERP</sequence>